<name>A0A0A9AEE5_ARUDO</name>
<organism evidence="1">
    <name type="scientific">Arundo donax</name>
    <name type="common">Giant reed</name>
    <name type="synonym">Donax arundinaceus</name>
    <dbReference type="NCBI Taxonomy" id="35708"/>
    <lineage>
        <taxon>Eukaryota</taxon>
        <taxon>Viridiplantae</taxon>
        <taxon>Streptophyta</taxon>
        <taxon>Embryophyta</taxon>
        <taxon>Tracheophyta</taxon>
        <taxon>Spermatophyta</taxon>
        <taxon>Magnoliopsida</taxon>
        <taxon>Liliopsida</taxon>
        <taxon>Poales</taxon>
        <taxon>Poaceae</taxon>
        <taxon>PACMAD clade</taxon>
        <taxon>Arundinoideae</taxon>
        <taxon>Arundineae</taxon>
        <taxon>Arundo</taxon>
    </lineage>
</organism>
<protein>
    <submittedName>
        <fullName evidence="1">Uncharacterized protein</fullName>
    </submittedName>
</protein>
<dbReference type="AlphaFoldDB" id="A0A0A9AEE5"/>
<reference evidence="1" key="2">
    <citation type="journal article" date="2015" name="Data Brief">
        <title>Shoot transcriptome of the giant reed, Arundo donax.</title>
        <authorList>
            <person name="Barrero R.A."/>
            <person name="Guerrero F.D."/>
            <person name="Moolhuijzen P."/>
            <person name="Goolsby J.A."/>
            <person name="Tidwell J."/>
            <person name="Bellgard S.E."/>
            <person name="Bellgard M.I."/>
        </authorList>
    </citation>
    <scope>NUCLEOTIDE SEQUENCE</scope>
    <source>
        <tissue evidence="1">Shoot tissue taken approximately 20 cm above the soil surface</tissue>
    </source>
</reference>
<proteinExistence type="predicted"/>
<dbReference type="EMBL" id="GBRH01250560">
    <property type="protein sequence ID" value="JAD47335.1"/>
    <property type="molecule type" value="Transcribed_RNA"/>
</dbReference>
<accession>A0A0A9AEE5</accession>
<reference evidence="1" key="1">
    <citation type="submission" date="2014-09" db="EMBL/GenBank/DDBJ databases">
        <authorList>
            <person name="Magalhaes I.L.F."/>
            <person name="Oliveira U."/>
            <person name="Santos F.R."/>
            <person name="Vidigal T.H.D.A."/>
            <person name="Brescovit A.D."/>
            <person name="Santos A.J."/>
        </authorList>
    </citation>
    <scope>NUCLEOTIDE SEQUENCE</scope>
    <source>
        <tissue evidence="1">Shoot tissue taken approximately 20 cm above the soil surface</tissue>
    </source>
</reference>
<sequence>MGRRHCLLVKRCTATALQTAIQVMLWMHSNRFKMMSLLIFMIRRMMICSDQHTTWNMCEPTWNLVTRIKPSSLQKSC</sequence>
<evidence type="ECO:0000313" key="1">
    <source>
        <dbReference type="EMBL" id="JAD47335.1"/>
    </source>
</evidence>